<dbReference type="Proteomes" id="UP001634394">
    <property type="component" value="Unassembled WGS sequence"/>
</dbReference>
<feature type="non-terminal residue" evidence="3">
    <location>
        <position position="1"/>
    </location>
</feature>
<evidence type="ECO:0000256" key="1">
    <source>
        <dbReference type="ARBA" id="ARBA00022737"/>
    </source>
</evidence>
<dbReference type="EMBL" id="JBJQND010000015">
    <property type="protein sequence ID" value="KAL3852003.1"/>
    <property type="molecule type" value="Genomic_DNA"/>
</dbReference>
<evidence type="ECO:0000313" key="4">
    <source>
        <dbReference type="Proteomes" id="UP001634394"/>
    </source>
</evidence>
<dbReference type="InterPro" id="IPR036383">
    <property type="entry name" value="TSP1_rpt_sf"/>
</dbReference>
<dbReference type="InterPro" id="IPR000884">
    <property type="entry name" value="TSP1_rpt"/>
</dbReference>
<keyword evidence="2" id="KW-1015">Disulfide bond</keyword>
<gene>
    <name evidence="3" type="ORF">ACJMK2_015692</name>
</gene>
<keyword evidence="4" id="KW-1185">Reference proteome</keyword>
<reference evidence="3 4" key="1">
    <citation type="submission" date="2024-11" db="EMBL/GenBank/DDBJ databases">
        <title>Chromosome-level genome assembly of the freshwater bivalve Anodonta woodiana.</title>
        <authorList>
            <person name="Chen X."/>
        </authorList>
    </citation>
    <scope>NUCLEOTIDE SEQUENCE [LARGE SCALE GENOMIC DNA]</scope>
    <source>
        <strain evidence="3">MN2024</strain>
        <tissue evidence="3">Gills</tissue>
    </source>
</reference>
<dbReference type="Pfam" id="PF00090">
    <property type="entry name" value="TSP_1"/>
    <property type="match status" value="3"/>
</dbReference>
<name>A0ABD3UUZ3_SINWO</name>
<dbReference type="PRINTS" id="PR01705">
    <property type="entry name" value="TSP1REPEAT"/>
</dbReference>
<dbReference type="SUPFAM" id="SSF82895">
    <property type="entry name" value="TSP-1 type 1 repeat"/>
    <property type="match status" value="3"/>
</dbReference>
<evidence type="ECO:0000256" key="2">
    <source>
        <dbReference type="ARBA" id="ARBA00023157"/>
    </source>
</evidence>
<accession>A0ABD3UUZ3</accession>
<dbReference type="FunFam" id="2.20.100.10:FF:000001">
    <property type="entry name" value="semaphorin-5A isoform X1"/>
    <property type="match status" value="3"/>
</dbReference>
<dbReference type="PANTHER" id="PTHR22906">
    <property type="entry name" value="PROPERDIN"/>
    <property type="match status" value="1"/>
</dbReference>
<comment type="caution">
    <text evidence="3">The sequence shown here is derived from an EMBL/GenBank/DDBJ whole genome shotgun (WGS) entry which is preliminary data.</text>
</comment>
<dbReference type="InterPro" id="IPR052065">
    <property type="entry name" value="Compl_asym_regulator"/>
</dbReference>
<evidence type="ECO:0000313" key="3">
    <source>
        <dbReference type="EMBL" id="KAL3852003.1"/>
    </source>
</evidence>
<sequence>DGVWSSWSNLTDCSQTCGNGTQHRQRTCIFPNTGADHGKNCSGSSTETLTCNNSICPVDGRWDTWSPWSTCSHTCGFAVQHRQRTCVFKEPTAKGHDCVGNVQETQDCAMKPCPVNGTWTDWNAWSSCSQTCDNGTMTRTRACHFLPEGAPHDHNCTGDSQEITTCTI</sequence>
<dbReference type="SMART" id="SM00209">
    <property type="entry name" value="TSP1"/>
    <property type="match status" value="3"/>
</dbReference>
<dbReference type="AlphaFoldDB" id="A0ABD3UUZ3"/>
<dbReference type="PROSITE" id="PS50092">
    <property type="entry name" value="TSP1"/>
    <property type="match status" value="3"/>
</dbReference>
<protein>
    <submittedName>
        <fullName evidence="3">Uncharacterized protein</fullName>
    </submittedName>
</protein>
<proteinExistence type="predicted"/>
<organism evidence="3 4">
    <name type="scientific">Sinanodonta woodiana</name>
    <name type="common">Chinese pond mussel</name>
    <name type="synonym">Anodonta woodiana</name>
    <dbReference type="NCBI Taxonomy" id="1069815"/>
    <lineage>
        <taxon>Eukaryota</taxon>
        <taxon>Metazoa</taxon>
        <taxon>Spiralia</taxon>
        <taxon>Lophotrochozoa</taxon>
        <taxon>Mollusca</taxon>
        <taxon>Bivalvia</taxon>
        <taxon>Autobranchia</taxon>
        <taxon>Heteroconchia</taxon>
        <taxon>Palaeoheterodonta</taxon>
        <taxon>Unionida</taxon>
        <taxon>Unionoidea</taxon>
        <taxon>Unionidae</taxon>
        <taxon>Unioninae</taxon>
        <taxon>Sinanodonta</taxon>
    </lineage>
</organism>
<dbReference type="Gene3D" id="2.20.100.10">
    <property type="entry name" value="Thrombospondin type-1 (TSP1) repeat"/>
    <property type="match status" value="3"/>
</dbReference>
<feature type="non-terminal residue" evidence="3">
    <location>
        <position position="168"/>
    </location>
</feature>
<keyword evidence="1" id="KW-0677">Repeat</keyword>